<accession>A0ABR2IHI6</accession>
<feature type="compositionally biased region" description="Basic and acidic residues" evidence="1">
    <location>
        <begin position="264"/>
        <end position="280"/>
    </location>
</feature>
<evidence type="ECO:0000259" key="2">
    <source>
        <dbReference type="Pfam" id="PF22980"/>
    </source>
</evidence>
<name>A0ABR2IHI6_9PEZI</name>
<sequence>MPTKFSDKDNLEFVCSCIKHSKNGICNFEAVSKALRLTSKYAAVCVLTKYSGTTNSEQRFSRLMRQHGVTTGLRGMTDKVKKRKKQEDPDGWDTFAGIDPKLGRPRKKRKLRQVLASIADDDDDEPLVKGEVKPEDDVRVKSELGNIDHGGSAKWPGSDGHDDDDDIMIIGASEKTAASLSIATAEDSPGLPEMPRETSRIGSRQISHDHNHHINDILPYTTLVPDPVHAWYYHQYQPNLPHDVYHHQQHHTPATSENHCNHAGSHEPEEHLDRDRNGRS</sequence>
<organism evidence="3 4">
    <name type="scientific">Apiospora arundinis</name>
    <dbReference type="NCBI Taxonomy" id="335852"/>
    <lineage>
        <taxon>Eukaryota</taxon>
        <taxon>Fungi</taxon>
        <taxon>Dikarya</taxon>
        <taxon>Ascomycota</taxon>
        <taxon>Pezizomycotina</taxon>
        <taxon>Sordariomycetes</taxon>
        <taxon>Xylariomycetidae</taxon>
        <taxon>Amphisphaeriales</taxon>
        <taxon>Apiosporaceae</taxon>
        <taxon>Apiospora</taxon>
    </lineage>
</organism>
<proteinExistence type="predicted"/>
<evidence type="ECO:0000313" key="3">
    <source>
        <dbReference type="EMBL" id="KAK8863035.1"/>
    </source>
</evidence>
<gene>
    <name evidence="3" type="ORF">PGQ11_009270</name>
</gene>
<dbReference type="InterPro" id="IPR054505">
    <property type="entry name" value="Myb_DNA-bind_8"/>
</dbReference>
<protein>
    <recommendedName>
        <fullName evidence="2">Myb-like DNA-binding domain-containing protein</fullName>
    </recommendedName>
</protein>
<evidence type="ECO:0000256" key="1">
    <source>
        <dbReference type="SAM" id="MobiDB-lite"/>
    </source>
</evidence>
<reference evidence="3 4" key="1">
    <citation type="journal article" date="2024" name="IMA Fungus">
        <title>Apiospora arundinis, a panoply of carbohydrate-active enzymes and secondary metabolites.</title>
        <authorList>
            <person name="Sorensen T."/>
            <person name="Petersen C."/>
            <person name="Muurmann A.T."/>
            <person name="Christiansen J.V."/>
            <person name="Brundto M.L."/>
            <person name="Overgaard C.K."/>
            <person name="Boysen A.T."/>
            <person name="Wollenberg R.D."/>
            <person name="Larsen T.O."/>
            <person name="Sorensen J.L."/>
            <person name="Nielsen K.L."/>
            <person name="Sondergaard T.E."/>
        </authorList>
    </citation>
    <scope>NUCLEOTIDE SEQUENCE [LARGE SCALE GENOMIC DNA]</scope>
    <source>
        <strain evidence="3 4">AAU 773</strain>
    </source>
</reference>
<evidence type="ECO:0000313" key="4">
    <source>
        <dbReference type="Proteomes" id="UP001390339"/>
    </source>
</evidence>
<feature type="region of interest" description="Disordered" evidence="1">
    <location>
        <begin position="246"/>
        <end position="280"/>
    </location>
</feature>
<dbReference type="Pfam" id="PF22980">
    <property type="entry name" value="Myb_DNA-bind_8"/>
    <property type="match status" value="1"/>
</dbReference>
<comment type="caution">
    <text evidence="3">The sequence shown here is derived from an EMBL/GenBank/DDBJ whole genome shotgun (WGS) entry which is preliminary data.</text>
</comment>
<feature type="domain" description="Myb-like DNA-binding" evidence="2">
    <location>
        <begin position="8"/>
        <end position="68"/>
    </location>
</feature>
<dbReference type="Proteomes" id="UP001390339">
    <property type="component" value="Unassembled WGS sequence"/>
</dbReference>
<keyword evidence="4" id="KW-1185">Reference proteome</keyword>
<dbReference type="EMBL" id="JAPCWZ010000005">
    <property type="protein sequence ID" value="KAK8863035.1"/>
    <property type="molecule type" value="Genomic_DNA"/>
</dbReference>